<proteinExistence type="predicted"/>
<dbReference type="GO" id="GO:0016791">
    <property type="term" value="F:phosphatase activity"/>
    <property type="evidence" value="ECO:0007669"/>
    <property type="project" value="TreeGrafter"/>
</dbReference>
<accession>A0A3Q9BIS8</accession>
<dbReference type="Proteomes" id="UP000273326">
    <property type="component" value="Chromosome"/>
</dbReference>
<name>A0A3Q9BIS8_9LACT</name>
<evidence type="ECO:0000313" key="3">
    <source>
        <dbReference type="Proteomes" id="UP000273326"/>
    </source>
</evidence>
<dbReference type="SUPFAM" id="SSF56300">
    <property type="entry name" value="Metallo-dependent phosphatases"/>
    <property type="match status" value="1"/>
</dbReference>
<dbReference type="AlphaFoldDB" id="A0A3Q9BIS8"/>
<gene>
    <name evidence="2" type="ORF">EJN90_00750</name>
</gene>
<keyword evidence="3" id="KW-1185">Reference proteome</keyword>
<dbReference type="InterPro" id="IPR050126">
    <property type="entry name" value="Ap4A_hydrolase"/>
</dbReference>
<dbReference type="GO" id="GO:0110154">
    <property type="term" value="P:RNA decapping"/>
    <property type="evidence" value="ECO:0007669"/>
    <property type="project" value="TreeGrafter"/>
</dbReference>
<dbReference type="PANTHER" id="PTHR42850:SF4">
    <property type="entry name" value="ZINC-DEPENDENT ENDOPOLYPHOSPHATASE"/>
    <property type="match status" value="1"/>
</dbReference>
<sequence length="247" mass="28517">MKEQLFVIGDIHGEYEMLQELLSYWDKETQQLVFIGDLGDRGNASSSCFKRVHQLVKDEDAICITGNHEQILLNFLNKPDEYAANYFLNGGLKTIESFLSETDLSKLQPEQMAKQIQEKAPWLKSFLTNLPNYYEWYAYLFVHAGVNLTKESWLNTSSYDFIWIREPFHNGRNRTGKTIIFGHTPTNLLHGDMKNFQIWEDDNKIGIDGGAVFGGILHGLVFDKNGMIHHYGVQKKNDKEVITKTYQ</sequence>
<protein>
    <submittedName>
        <fullName evidence="2">Serine/threonine protein phosphatase</fullName>
    </submittedName>
</protein>
<evidence type="ECO:0000259" key="1">
    <source>
        <dbReference type="Pfam" id="PF00149"/>
    </source>
</evidence>
<dbReference type="OrthoDB" id="384253at2"/>
<dbReference type="Pfam" id="PF00149">
    <property type="entry name" value="Metallophos"/>
    <property type="match status" value="1"/>
</dbReference>
<dbReference type="Gene3D" id="3.60.21.10">
    <property type="match status" value="1"/>
</dbReference>
<evidence type="ECO:0000313" key="2">
    <source>
        <dbReference type="EMBL" id="AZP03312.1"/>
    </source>
</evidence>
<feature type="domain" description="Calcineurin-like phosphoesterase" evidence="1">
    <location>
        <begin position="6"/>
        <end position="190"/>
    </location>
</feature>
<dbReference type="KEGG" id="jeh:EJN90_00750"/>
<dbReference type="InterPro" id="IPR004843">
    <property type="entry name" value="Calcineurin-like_PHP"/>
</dbReference>
<dbReference type="GO" id="GO:0005737">
    <property type="term" value="C:cytoplasm"/>
    <property type="evidence" value="ECO:0007669"/>
    <property type="project" value="TreeGrafter"/>
</dbReference>
<dbReference type="EMBL" id="CP034465">
    <property type="protein sequence ID" value="AZP03312.1"/>
    <property type="molecule type" value="Genomic_DNA"/>
</dbReference>
<dbReference type="GO" id="GO:0008803">
    <property type="term" value="F:bis(5'-nucleosyl)-tetraphosphatase (symmetrical) activity"/>
    <property type="evidence" value="ECO:0007669"/>
    <property type="project" value="TreeGrafter"/>
</dbReference>
<dbReference type="PANTHER" id="PTHR42850">
    <property type="entry name" value="METALLOPHOSPHOESTERASE"/>
    <property type="match status" value="1"/>
</dbReference>
<dbReference type="InterPro" id="IPR029052">
    <property type="entry name" value="Metallo-depent_PP-like"/>
</dbReference>
<organism evidence="2 3">
    <name type="scientific">Jeotgalibaca ciconiae</name>
    <dbReference type="NCBI Taxonomy" id="2496265"/>
    <lineage>
        <taxon>Bacteria</taxon>
        <taxon>Bacillati</taxon>
        <taxon>Bacillota</taxon>
        <taxon>Bacilli</taxon>
        <taxon>Lactobacillales</taxon>
        <taxon>Carnobacteriaceae</taxon>
        <taxon>Jeotgalibaca</taxon>
    </lineage>
</organism>
<reference evidence="3" key="1">
    <citation type="submission" date="2018-12" db="EMBL/GenBank/DDBJ databases">
        <title>Complete genome sequencing of Jeotgalibaca sp. H21T32.</title>
        <authorList>
            <person name="Bae J.-W."/>
            <person name="Lee S.-Y."/>
        </authorList>
    </citation>
    <scope>NUCLEOTIDE SEQUENCE [LARGE SCALE GENOMIC DNA]</scope>
    <source>
        <strain evidence="3">H21T32</strain>
    </source>
</reference>
<dbReference type="RefSeq" id="WP_126108413.1">
    <property type="nucleotide sequence ID" value="NZ_CP034465.1"/>
</dbReference>